<name>A0A1H5VT17_9BACT</name>
<dbReference type="GO" id="GO:0009279">
    <property type="term" value="C:cell outer membrane"/>
    <property type="evidence" value="ECO:0007669"/>
    <property type="project" value="UniProtKB-SubCell"/>
</dbReference>
<sequence length="1167" mass="124517">MQLSRSLARHSRIRFFLTFGLVVMSLAVLSPKALGQVSSASVTGNVRDGSAANVVGAVVVLQNVDTKVVRETVSNGAGRYSFPSVPPGNYTLNFTATGFETQDVQAFQVAVDQTVDVNANLRVGEVHTTMVVEAQGTQVESATAQLGTVIAEKQVNDLPLNGRNFTQLLQLTPGATPISVGQNAAGTQTAITAGSQFTFPSINGQPNRATMFLVDGLNDNDAWYNTYAIAPIVDSIQEFKINSHSDAEYGQVLGGVVNVSTKSGTNSFHGSAWEYVRNNDFDATTYFPSRPLYHQNQFGGSLGGPVVLPHLYDGHDKTFFFIAAEGFHYSKGNGTYFLQPTAAQLGESTWGGAQNLGYGDFSSATTGAAGCSAGATSTATCQLYDPTVSNAASNRPAYVGNQIPVSEMDSRAVAYINAIFSAPIVIPGVSPTTDNGEITDPSRQTQYNYTARIDQHIGTRDFIFFRYSGQTLETVTPGAVPHLFSDNTLPSQQYGLSWLHVFSPSTSMQVQYGRTHVESNILSKFNVADITGTYGMSGAFAGNYIGGVTLLPSLAVTGYFSGGEVESTAPNLSSVHEWKGSVVRTFGAHVVQVGGGWDEINYTQIIRQPSVTFSAATTGNFAGNPGSTVASSIATTQAGNALASFLLDFPSAESKINNQILEQPGGIAEIYVQDSWKATSRLTANFGLRYDRTVIPQLQAGLQSGDFDFHTGEYILQETPQSCSVTGQAPCVPGTGALPDHVRVAAHGKILEGTKLNFAPRLGLAYRVNDHLAVRAGFGITFDNWAATLQLPQNFDGTWPNIGSQGLSNTNTPGSAYVSAQNPFGTSSGNLPAASPFLSSNVAFMVDPEIRNPYSEQWNAGIEQQFGSRVLLALNYVGSESHRLDLGGFYNTGTPAAGISFATRQTAGTTGQPFPYTVPNRWDHSGGNGTYNALQASLARSFASGLAYQVAYTWSKAIDEGDSGWFGAEGFALEDPYNPRGSRSVSAYNVPQLFTVNVNYELPFGKQHSTGNRVVDYIVGNWQVNSIFLARSGQVFSITAAGDIANTGNGATYERANLTGNPKLVNRTRSEWFNTAAFSAPASGTLGNAGRNILQDQTYWDLDSSVIRRFPIHDSLAVELRAEAFNVLNHPVLGTPANSVTTPSSFGQITSTASSQRLMQFAAKIVF</sequence>
<dbReference type="Gene3D" id="2.60.40.1120">
    <property type="entry name" value="Carboxypeptidase-like, regulatory domain"/>
    <property type="match status" value="1"/>
</dbReference>
<keyword evidence="3" id="KW-1134">Transmembrane beta strand</keyword>
<keyword evidence="4" id="KW-0812">Transmembrane</keyword>
<evidence type="ECO:0000256" key="1">
    <source>
        <dbReference type="ARBA" id="ARBA00004571"/>
    </source>
</evidence>
<evidence type="ECO:0000256" key="5">
    <source>
        <dbReference type="ARBA" id="ARBA00023136"/>
    </source>
</evidence>
<keyword evidence="9" id="KW-1185">Reference proteome</keyword>
<dbReference type="GO" id="GO:0004180">
    <property type="term" value="F:carboxypeptidase activity"/>
    <property type="evidence" value="ECO:0007669"/>
    <property type="project" value="UniProtKB-KW"/>
</dbReference>
<dbReference type="RefSeq" id="WP_103932240.1">
    <property type="nucleotide sequence ID" value="NZ_FNVA01000002.1"/>
</dbReference>
<dbReference type="GO" id="GO:0044718">
    <property type="term" value="P:siderophore transmembrane transport"/>
    <property type="evidence" value="ECO:0007669"/>
    <property type="project" value="TreeGrafter"/>
</dbReference>
<dbReference type="SUPFAM" id="SSF49464">
    <property type="entry name" value="Carboxypeptidase regulatory domain-like"/>
    <property type="match status" value="1"/>
</dbReference>
<keyword evidence="6" id="KW-0998">Cell outer membrane</keyword>
<evidence type="ECO:0000256" key="2">
    <source>
        <dbReference type="ARBA" id="ARBA00022448"/>
    </source>
</evidence>
<keyword evidence="5" id="KW-0472">Membrane</keyword>
<dbReference type="InterPro" id="IPR036942">
    <property type="entry name" value="Beta-barrel_TonB_sf"/>
</dbReference>
<keyword evidence="2" id="KW-0813">Transport</keyword>
<dbReference type="Pfam" id="PF13620">
    <property type="entry name" value="CarboxypepD_reg"/>
    <property type="match status" value="1"/>
</dbReference>
<accession>A0A1H5VT17</accession>
<evidence type="ECO:0000256" key="3">
    <source>
        <dbReference type="ARBA" id="ARBA00022452"/>
    </source>
</evidence>
<keyword evidence="8" id="KW-0378">Hydrolase</keyword>
<dbReference type="Proteomes" id="UP000236728">
    <property type="component" value="Unassembled WGS sequence"/>
</dbReference>
<evidence type="ECO:0000313" key="9">
    <source>
        <dbReference type="Proteomes" id="UP000236728"/>
    </source>
</evidence>
<protein>
    <submittedName>
        <fullName evidence="8">Carboxypeptidase regulatory-like domain-containing protein</fullName>
    </submittedName>
</protein>
<evidence type="ECO:0000313" key="8">
    <source>
        <dbReference type="EMBL" id="SEF89991.1"/>
    </source>
</evidence>
<feature type="domain" description="TonB-dependent transporter Oar-like beta-barrel" evidence="7">
    <location>
        <begin position="260"/>
        <end position="1160"/>
    </location>
</feature>
<dbReference type="EMBL" id="FNVA01000002">
    <property type="protein sequence ID" value="SEF89991.1"/>
    <property type="molecule type" value="Genomic_DNA"/>
</dbReference>
<dbReference type="OrthoDB" id="97893at2"/>
<gene>
    <name evidence="8" type="ORF">SAMN05421819_1285</name>
</gene>
<dbReference type="InterPro" id="IPR039426">
    <property type="entry name" value="TonB-dep_rcpt-like"/>
</dbReference>
<evidence type="ECO:0000256" key="6">
    <source>
        <dbReference type="ARBA" id="ARBA00023237"/>
    </source>
</evidence>
<dbReference type="SUPFAM" id="SSF56935">
    <property type="entry name" value="Porins"/>
    <property type="match status" value="1"/>
</dbReference>
<dbReference type="AlphaFoldDB" id="A0A1H5VT17"/>
<dbReference type="InterPro" id="IPR008969">
    <property type="entry name" value="CarboxyPept-like_regulatory"/>
</dbReference>
<keyword evidence="8" id="KW-0645">Protease</keyword>
<dbReference type="Pfam" id="PF25183">
    <property type="entry name" value="OMP_b-brl_4"/>
    <property type="match status" value="1"/>
</dbReference>
<keyword evidence="8" id="KW-0121">Carboxypeptidase</keyword>
<dbReference type="PANTHER" id="PTHR30069">
    <property type="entry name" value="TONB-DEPENDENT OUTER MEMBRANE RECEPTOR"/>
    <property type="match status" value="1"/>
</dbReference>
<dbReference type="Gene3D" id="2.40.170.20">
    <property type="entry name" value="TonB-dependent receptor, beta-barrel domain"/>
    <property type="match status" value="1"/>
</dbReference>
<organism evidence="8 9">
    <name type="scientific">Bryocella elongata</name>
    <dbReference type="NCBI Taxonomy" id="863522"/>
    <lineage>
        <taxon>Bacteria</taxon>
        <taxon>Pseudomonadati</taxon>
        <taxon>Acidobacteriota</taxon>
        <taxon>Terriglobia</taxon>
        <taxon>Terriglobales</taxon>
        <taxon>Acidobacteriaceae</taxon>
        <taxon>Bryocella</taxon>
    </lineage>
</organism>
<comment type="subcellular location">
    <subcellularLocation>
        <location evidence="1">Cell outer membrane</location>
        <topology evidence="1">Multi-pass membrane protein</topology>
    </subcellularLocation>
</comment>
<reference evidence="8 9" key="1">
    <citation type="submission" date="2016-10" db="EMBL/GenBank/DDBJ databases">
        <authorList>
            <person name="de Groot N.N."/>
        </authorList>
    </citation>
    <scope>NUCLEOTIDE SEQUENCE [LARGE SCALE GENOMIC DNA]</scope>
    <source>
        <strain evidence="8 9">DSM 22489</strain>
    </source>
</reference>
<dbReference type="InterPro" id="IPR057601">
    <property type="entry name" value="Oar-like_b-barrel"/>
</dbReference>
<dbReference type="PANTHER" id="PTHR30069:SF46">
    <property type="entry name" value="OAR PROTEIN"/>
    <property type="match status" value="1"/>
</dbReference>
<evidence type="ECO:0000256" key="4">
    <source>
        <dbReference type="ARBA" id="ARBA00022692"/>
    </source>
</evidence>
<evidence type="ECO:0000259" key="7">
    <source>
        <dbReference type="Pfam" id="PF25183"/>
    </source>
</evidence>
<dbReference type="GO" id="GO:0015344">
    <property type="term" value="F:siderophore uptake transmembrane transporter activity"/>
    <property type="evidence" value="ECO:0007669"/>
    <property type="project" value="TreeGrafter"/>
</dbReference>
<proteinExistence type="predicted"/>